<organism evidence="4 5">
    <name type="scientific">Candidatus Pullichristensenella stercorigallinarum</name>
    <dbReference type="NCBI Taxonomy" id="2840909"/>
    <lineage>
        <taxon>Bacteria</taxon>
        <taxon>Bacillati</taxon>
        <taxon>Bacillota</taxon>
        <taxon>Clostridia</taxon>
        <taxon>Candidatus Pullichristensenella</taxon>
    </lineage>
</organism>
<evidence type="ECO:0000256" key="2">
    <source>
        <dbReference type="ARBA" id="ARBA00006479"/>
    </source>
</evidence>
<comment type="similarity">
    <text evidence="2">Belongs to the ROK (NagC/XylR) family.</text>
</comment>
<gene>
    <name evidence="4" type="ORF">IAA52_11915</name>
</gene>
<dbReference type="InterPro" id="IPR000600">
    <property type="entry name" value="ROK"/>
</dbReference>
<dbReference type="EMBL" id="DVFZ01000108">
    <property type="protein sequence ID" value="HIQ83792.1"/>
    <property type="molecule type" value="Genomic_DNA"/>
</dbReference>
<comment type="caution">
    <text evidence="4">The sequence shown here is derived from an EMBL/GenBank/DDBJ whole genome shotgun (WGS) entry which is preliminary data.</text>
</comment>
<reference evidence="4" key="2">
    <citation type="journal article" date="2021" name="PeerJ">
        <title>Extensive microbial diversity within the chicken gut microbiome revealed by metagenomics and culture.</title>
        <authorList>
            <person name="Gilroy R."/>
            <person name="Ravi A."/>
            <person name="Getino M."/>
            <person name="Pursley I."/>
            <person name="Horton D.L."/>
            <person name="Alikhan N.F."/>
            <person name="Baker D."/>
            <person name="Gharbi K."/>
            <person name="Hall N."/>
            <person name="Watson M."/>
            <person name="Adriaenssens E.M."/>
            <person name="Foster-Nyarko E."/>
            <person name="Jarju S."/>
            <person name="Secka A."/>
            <person name="Antonio M."/>
            <person name="Oren A."/>
            <person name="Chaudhuri R.R."/>
            <person name="La Ragione R."/>
            <person name="Hildebrand F."/>
            <person name="Pallen M.J."/>
        </authorList>
    </citation>
    <scope>NUCLEOTIDE SEQUENCE</scope>
    <source>
        <strain evidence="4">ChiSjej6B24-2974</strain>
    </source>
</reference>
<evidence type="ECO:0000313" key="5">
    <source>
        <dbReference type="Proteomes" id="UP000824260"/>
    </source>
</evidence>
<keyword evidence="3" id="KW-0859">Xylose metabolism</keyword>
<protein>
    <submittedName>
        <fullName evidence="4">ROK family protein</fullName>
    </submittedName>
</protein>
<dbReference type="AlphaFoldDB" id="A0A9D0ZP64"/>
<reference evidence="4" key="1">
    <citation type="submission" date="2020-10" db="EMBL/GenBank/DDBJ databases">
        <authorList>
            <person name="Gilroy R."/>
        </authorList>
    </citation>
    <scope>NUCLEOTIDE SEQUENCE</scope>
    <source>
        <strain evidence="4">ChiSjej6B24-2974</strain>
    </source>
</reference>
<evidence type="ECO:0000313" key="4">
    <source>
        <dbReference type="EMBL" id="HIQ83792.1"/>
    </source>
</evidence>
<dbReference type="InterPro" id="IPR043129">
    <property type="entry name" value="ATPase_NBD"/>
</dbReference>
<evidence type="ECO:0000256" key="3">
    <source>
        <dbReference type="ARBA" id="ARBA00022629"/>
    </source>
</evidence>
<comment type="function">
    <text evidence="1">Transcriptional repressor of xylose-utilizing enzymes.</text>
</comment>
<dbReference type="SUPFAM" id="SSF53067">
    <property type="entry name" value="Actin-like ATPase domain"/>
    <property type="match status" value="1"/>
</dbReference>
<sequence length="391" mass="42999">MGQKYSETVKDMNLNTIYHLIRKGKDVSRASLVKDTGLSATSIGRSVGELIENGFIEERNQIRGNIGRQPIMLSVVSDSILVVGVNITSDRVLGSCIDVTGAILCRAEAPLMGTSVPVVVEAVKAAIDSVLSQLPDALRQHIVGVGISVPCGANFQTGKVVHCCSLGWNDVNLAEILGYYYPWPLVVDDYTKGVAKAFYYLGFYGGNYHDFLVWNLGDELNIAQMTGGRIYRGKDNLCGDIGNIVVEPNGVAYDRGPRGCLNALVGKRSLERRLSMSFAEALEQYRQGAFGRVIEVEKALDTLSEWMAVLMVMFCPPVMILSGSMIDESKLLYDLLKFRFSRYMGNEDEAVASQIVCSPIEGKRLQYISPAMNVLYKMVIHGKEVQIQVND</sequence>
<dbReference type="PANTHER" id="PTHR18964">
    <property type="entry name" value="ROK (REPRESSOR, ORF, KINASE) FAMILY"/>
    <property type="match status" value="1"/>
</dbReference>
<dbReference type="Proteomes" id="UP000824260">
    <property type="component" value="Unassembled WGS sequence"/>
</dbReference>
<dbReference type="GO" id="GO:0042732">
    <property type="term" value="P:D-xylose metabolic process"/>
    <property type="evidence" value="ECO:0007669"/>
    <property type="project" value="UniProtKB-KW"/>
</dbReference>
<dbReference type="Gene3D" id="3.30.420.40">
    <property type="match status" value="2"/>
</dbReference>
<dbReference type="PANTHER" id="PTHR18964:SF149">
    <property type="entry name" value="BIFUNCTIONAL UDP-N-ACETYLGLUCOSAMINE 2-EPIMERASE_N-ACETYLMANNOSAMINE KINASE"/>
    <property type="match status" value="1"/>
</dbReference>
<dbReference type="Pfam" id="PF00480">
    <property type="entry name" value="ROK"/>
    <property type="match status" value="1"/>
</dbReference>
<name>A0A9D0ZP64_9FIRM</name>
<dbReference type="Gene3D" id="1.10.10.10">
    <property type="entry name" value="Winged helix-like DNA-binding domain superfamily/Winged helix DNA-binding domain"/>
    <property type="match status" value="1"/>
</dbReference>
<accession>A0A9D0ZP64</accession>
<evidence type="ECO:0000256" key="1">
    <source>
        <dbReference type="ARBA" id="ARBA00002486"/>
    </source>
</evidence>
<dbReference type="InterPro" id="IPR036390">
    <property type="entry name" value="WH_DNA-bd_sf"/>
</dbReference>
<proteinExistence type="inferred from homology"/>
<dbReference type="SUPFAM" id="SSF46785">
    <property type="entry name" value="Winged helix' DNA-binding domain"/>
    <property type="match status" value="1"/>
</dbReference>
<dbReference type="InterPro" id="IPR036388">
    <property type="entry name" value="WH-like_DNA-bd_sf"/>
</dbReference>
<keyword evidence="3" id="KW-0119">Carbohydrate metabolism</keyword>